<evidence type="ECO:0000256" key="3">
    <source>
        <dbReference type="ARBA" id="ARBA00006743"/>
    </source>
</evidence>
<proteinExistence type="inferred from homology"/>
<comment type="pathway">
    <text evidence="2 8">One-carbon metabolism; tetrahydrofolate interconversion.</text>
</comment>
<evidence type="ECO:0000256" key="1">
    <source>
        <dbReference type="ARBA" id="ARBA00001974"/>
    </source>
</evidence>
<evidence type="ECO:0000256" key="6">
    <source>
        <dbReference type="ARBA" id="ARBA00023002"/>
    </source>
</evidence>
<sequence>MSALVAALRGPGPRFSVEFSPPHTAEAAAVQWRAVQEITAWSPVFASVTWGAGGSSQEGTTALAGRIAAETDVPPLAHLTAVGRSAAELRTALRGLARAGVRDVLALRGDPPADPSPPGRPHPGSLEHAEDLVRLARSEGLEGVAVAAFPLGHPASPDLDDDTRHLVRKIRAGADFAVAQLCFDVEDFLRLRDRLAAAGVDVPLLPGIMPITTPRVLEVTGRLTGGRRPGWLLRRLEPLAADPGGFRAAGLDVAAQAGQRLLAEGVGVLHVYSLNRSRAVGELVERLGLRPAPVR</sequence>
<organism evidence="10 11">
    <name type="scientific">Kineococcus glutinatus</name>
    <dbReference type="NCBI Taxonomy" id="1070872"/>
    <lineage>
        <taxon>Bacteria</taxon>
        <taxon>Bacillati</taxon>
        <taxon>Actinomycetota</taxon>
        <taxon>Actinomycetes</taxon>
        <taxon>Kineosporiales</taxon>
        <taxon>Kineosporiaceae</taxon>
        <taxon>Kineococcus</taxon>
    </lineage>
</organism>
<dbReference type="EMBL" id="BAABIL010000226">
    <property type="protein sequence ID" value="GAA4976760.1"/>
    <property type="molecule type" value="Genomic_DNA"/>
</dbReference>
<dbReference type="Proteomes" id="UP001501195">
    <property type="component" value="Unassembled WGS sequence"/>
</dbReference>
<evidence type="ECO:0000256" key="4">
    <source>
        <dbReference type="ARBA" id="ARBA00022630"/>
    </source>
</evidence>
<evidence type="ECO:0000256" key="7">
    <source>
        <dbReference type="ARBA" id="ARBA00048628"/>
    </source>
</evidence>
<dbReference type="InterPro" id="IPR003171">
    <property type="entry name" value="Mehydrof_redctse-like"/>
</dbReference>
<dbReference type="Pfam" id="PF02219">
    <property type="entry name" value="MTHFR"/>
    <property type="match status" value="1"/>
</dbReference>
<evidence type="ECO:0000256" key="2">
    <source>
        <dbReference type="ARBA" id="ARBA00004777"/>
    </source>
</evidence>
<keyword evidence="6 8" id="KW-0560">Oxidoreductase</keyword>
<dbReference type="Gene3D" id="3.20.20.220">
    <property type="match status" value="1"/>
</dbReference>
<dbReference type="InterPro" id="IPR029041">
    <property type="entry name" value="FAD-linked_oxidoreductase-like"/>
</dbReference>
<dbReference type="CDD" id="cd00537">
    <property type="entry name" value="MTHFR"/>
    <property type="match status" value="1"/>
</dbReference>
<keyword evidence="11" id="KW-1185">Reference proteome</keyword>
<keyword evidence="4 8" id="KW-0285">Flavoprotein</keyword>
<comment type="caution">
    <text evidence="10">The sequence shown here is derived from an EMBL/GenBank/DDBJ whole genome shotgun (WGS) entry which is preliminary data.</text>
</comment>
<feature type="region of interest" description="Disordered" evidence="9">
    <location>
        <begin position="107"/>
        <end position="126"/>
    </location>
</feature>
<reference evidence="11" key="1">
    <citation type="journal article" date="2019" name="Int. J. Syst. Evol. Microbiol.">
        <title>The Global Catalogue of Microorganisms (GCM) 10K type strain sequencing project: providing services to taxonomists for standard genome sequencing and annotation.</title>
        <authorList>
            <consortium name="The Broad Institute Genomics Platform"/>
            <consortium name="The Broad Institute Genome Sequencing Center for Infectious Disease"/>
            <person name="Wu L."/>
            <person name="Ma J."/>
        </authorList>
    </citation>
    <scope>NUCLEOTIDE SEQUENCE [LARGE SCALE GENOMIC DNA]</scope>
    <source>
        <strain evidence="11">JCM 18126</strain>
    </source>
</reference>
<evidence type="ECO:0000256" key="8">
    <source>
        <dbReference type="RuleBase" id="RU003862"/>
    </source>
</evidence>
<keyword evidence="5 8" id="KW-0274">FAD</keyword>
<evidence type="ECO:0000256" key="9">
    <source>
        <dbReference type="SAM" id="MobiDB-lite"/>
    </source>
</evidence>
<gene>
    <name evidence="10" type="ORF">GCM10023225_17060</name>
</gene>
<comment type="cofactor">
    <cofactor evidence="1 8">
        <name>FAD</name>
        <dbReference type="ChEBI" id="CHEBI:57692"/>
    </cofactor>
</comment>
<accession>A0ABP9HS73</accession>
<protein>
    <recommendedName>
        <fullName evidence="8">Methylenetetrahydrofolate reductase</fullName>
    </recommendedName>
</protein>
<evidence type="ECO:0000256" key="5">
    <source>
        <dbReference type="ARBA" id="ARBA00022827"/>
    </source>
</evidence>
<evidence type="ECO:0000313" key="10">
    <source>
        <dbReference type="EMBL" id="GAA4976760.1"/>
    </source>
</evidence>
<feature type="compositionally biased region" description="Pro residues" evidence="9">
    <location>
        <begin position="112"/>
        <end position="121"/>
    </location>
</feature>
<comment type="similarity">
    <text evidence="3 8">Belongs to the methylenetetrahydrofolate reductase family.</text>
</comment>
<evidence type="ECO:0000313" key="11">
    <source>
        <dbReference type="Proteomes" id="UP001501195"/>
    </source>
</evidence>
<name>A0ABP9HS73_9ACTN</name>
<dbReference type="RefSeq" id="WP_345712039.1">
    <property type="nucleotide sequence ID" value="NZ_BAABIL010000226.1"/>
</dbReference>
<comment type="catalytic activity">
    <reaction evidence="7">
        <text>(6S)-5-methyl-5,6,7,8-tetrahydrofolate + NAD(+) = (6R)-5,10-methylene-5,6,7,8-tetrahydrofolate + NADH + H(+)</text>
        <dbReference type="Rhea" id="RHEA:19821"/>
        <dbReference type="ChEBI" id="CHEBI:15378"/>
        <dbReference type="ChEBI" id="CHEBI:15636"/>
        <dbReference type="ChEBI" id="CHEBI:18608"/>
        <dbReference type="ChEBI" id="CHEBI:57540"/>
        <dbReference type="ChEBI" id="CHEBI:57945"/>
        <dbReference type="EC" id="1.5.1.54"/>
    </reaction>
    <physiologicalReaction direction="right-to-left" evidence="7">
        <dbReference type="Rhea" id="RHEA:19823"/>
    </physiologicalReaction>
</comment>
<dbReference type="PANTHER" id="PTHR45754:SF3">
    <property type="entry name" value="METHYLENETETRAHYDROFOLATE REDUCTASE (NADPH)"/>
    <property type="match status" value="1"/>
</dbReference>
<dbReference type="PANTHER" id="PTHR45754">
    <property type="entry name" value="METHYLENETETRAHYDROFOLATE REDUCTASE"/>
    <property type="match status" value="1"/>
</dbReference>
<dbReference type="SUPFAM" id="SSF51730">
    <property type="entry name" value="FAD-linked oxidoreductase"/>
    <property type="match status" value="1"/>
</dbReference>